<evidence type="ECO:0000256" key="4">
    <source>
        <dbReference type="SAM" id="SignalP"/>
    </source>
</evidence>
<gene>
    <name evidence="6" type="ORF">SAMN04488105_107203</name>
</gene>
<dbReference type="Proteomes" id="UP000198994">
    <property type="component" value="Unassembled WGS sequence"/>
</dbReference>
<comment type="similarity">
    <text evidence="2">Belongs to the bacterial solute-binding protein 5 family.</text>
</comment>
<dbReference type="PIRSF" id="PIRSF002741">
    <property type="entry name" value="MppA"/>
    <property type="match status" value="1"/>
</dbReference>
<dbReference type="InterPro" id="IPR039424">
    <property type="entry name" value="SBP_5"/>
</dbReference>
<evidence type="ECO:0000313" key="7">
    <source>
        <dbReference type="Proteomes" id="UP000198994"/>
    </source>
</evidence>
<dbReference type="STRING" id="282683.SAMN04488105_107203"/>
<evidence type="ECO:0000256" key="2">
    <source>
        <dbReference type="ARBA" id="ARBA00005695"/>
    </source>
</evidence>
<dbReference type="GO" id="GO:0030288">
    <property type="term" value="C:outer membrane-bounded periplasmic space"/>
    <property type="evidence" value="ECO:0007669"/>
    <property type="project" value="UniProtKB-ARBA"/>
</dbReference>
<dbReference type="AlphaFoldDB" id="A0A1G7FPL5"/>
<protein>
    <submittedName>
        <fullName evidence="6">Peptide/nickel transport system substrate-binding protein</fullName>
    </submittedName>
</protein>
<name>A0A1G7FPL5_9RHOB</name>
<dbReference type="RefSeq" id="WP_089959539.1">
    <property type="nucleotide sequence ID" value="NZ_FNAV01000007.1"/>
</dbReference>
<dbReference type="InterPro" id="IPR030678">
    <property type="entry name" value="Peptide/Ni-bd"/>
</dbReference>
<comment type="subcellular location">
    <subcellularLocation>
        <location evidence="1">Periplasm</location>
    </subcellularLocation>
</comment>
<dbReference type="Gene3D" id="3.10.105.10">
    <property type="entry name" value="Dipeptide-binding Protein, Domain 3"/>
    <property type="match status" value="1"/>
</dbReference>
<accession>A0A1G7FPL5</accession>
<dbReference type="Pfam" id="PF00496">
    <property type="entry name" value="SBP_bac_5"/>
    <property type="match status" value="1"/>
</dbReference>
<dbReference type="CDD" id="cd00995">
    <property type="entry name" value="PBP2_NikA_DppA_OppA_like"/>
    <property type="match status" value="1"/>
</dbReference>
<sequence length="512" mass="55550">MTKASNTLFALLTGATALTALPAMAATLTVARGVDADGLDPQQVSTTQSSQITNLMFDTLVTLDASGEAHPGLAESWEISDDNLSYAFTIREGLTCHDGSAFTPEDVVFTFDRARDPETKNPRLAQYGPIESVTTEGNVVTVTMTEPYGPLMSYLGSFSIPMMCQGSVTADGGFEPVGTGPFKLVEWSRNDHITLAANDAYQNFNPLIENPGRPYVDELKLVVIPEAVARMAALRSGEVDLAEPSLEEAALLDSDPAFKVYSADLSGQQVLTAFTWKIPPLDNPDVRRAIGMGLDRDSYAMIAYEGLVSPTTCPAAPGLIGVDLEKCAEWGVSYDPDAARAILEGLGYTQDSPLEVKLSVHALPGFDQMHQMMQQNLAEIGVQAELETREVAAFFDHMSQENMRTEGTPVVWTMGYSGVDSDYMTTMWKTPGFVNMGLGGEMDAMLDEQRTLTGDARVEKLQEIQKILLEEGYAVPLVSPGWNWLWASSDKIDGFKTGFVASILFNDVKIAE</sequence>
<feature type="domain" description="Solute-binding protein family 5" evidence="5">
    <location>
        <begin position="69"/>
        <end position="428"/>
    </location>
</feature>
<dbReference type="GO" id="GO:0015833">
    <property type="term" value="P:peptide transport"/>
    <property type="evidence" value="ECO:0007669"/>
    <property type="project" value="TreeGrafter"/>
</dbReference>
<keyword evidence="3 4" id="KW-0732">Signal</keyword>
<evidence type="ECO:0000256" key="1">
    <source>
        <dbReference type="ARBA" id="ARBA00004418"/>
    </source>
</evidence>
<keyword evidence="7" id="KW-1185">Reference proteome</keyword>
<feature type="signal peptide" evidence="4">
    <location>
        <begin position="1"/>
        <end position="25"/>
    </location>
</feature>
<dbReference type="GO" id="GO:1904680">
    <property type="term" value="F:peptide transmembrane transporter activity"/>
    <property type="evidence" value="ECO:0007669"/>
    <property type="project" value="TreeGrafter"/>
</dbReference>
<dbReference type="Gene3D" id="3.40.190.10">
    <property type="entry name" value="Periplasmic binding protein-like II"/>
    <property type="match status" value="1"/>
</dbReference>
<evidence type="ECO:0000259" key="5">
    <source>
        <dbReference type="Pfam" id="PF00496"/>
    </source>
</evidence>
<dbReference type="InterPro" id="IPR000914">
    <property type="entry name" value="SBP_5_dom"/>
</dbReference>
<reference evidence="7" key="1">
    <citation type="submission" date="2016-10" db="EMBL/GenBank/DDBJ databases">
        <authorList>
            <person name="Varghese N."/>
            <person name="Submissions S."/>
        </authorList>
    </citation>
    <scope>NUCLEOTIDE SEQUENCE [LARGE SCALE GENOMIC DNA]</scope>
    <source>
        <strain evidence="7">DSM 10146</strain>
    </source>
</reference>
<feature type="chain" id="PRO_5011506393" evidence="4">
    <location>
        <begin position="26"/>
        <end position="512"/>
    </location>
</feature>
<dbReference type="OrthoDB" id="9803988at2"/>
<evidence type="ECO:0000256" key="3">
    <source>
        <dbReference type="ARBA" id="ARBA00022729"/>
    </source>
</evidence>
<dbReference type="EMBL" id="FNAV01000007">
    <property type="protein sequence ID" value="SDE77585.1"/>
    <property type="molecule type" value="Genomic_DNA"/>
</dbReference>
<evidence type="ECO:0000313" key="6">
    <source>
        <dbReference type="EMBL" id="SDE77585.1"/>
    </source>
</evidence>
<proteinExistence type="inferred from homology"/>
<dbReference type="GO" id="GO:0043190">
    <property type="term" value="C:ATP-binding cassette (ABC) transporter complex"/>
    <property type="evidence" value="ECO:0007669"/>
    <property type="project" value="InterPro"/>
</dbReference>
<organism evidence="6 7">
    <name type="scientific">Salipiger thiooxidans</name>
    <dbReference type="NCBI Taxonomy" id="282683"/>
    <lineage>
        <taxon>Bacteria</taxon>
        <taxon>Pseudomonadati</taxon>
        <taxon>Pseudomonadota</taxon>
        <taxon>Alphaproteobacteria</taxon>
        <taxon>Rhodobacterales</taxon>
        <taxon>Roseobacteraceae</taxon>
        <taxon>Salipiger</taxon>
    </lineage>
</organism>
<dbReference type="PANTHER" id="PTHR30290">
    <property type="entry name" value="PERIPLASMIC BINDING COMPONENT OF ABC TRANSPORTER"/>
    <property type="match status" value="1"/>
</dbReference>
<dbReference type="SUPFAM" id="SSF53850">
    <property type="entry name" value="Periplasmic binding protein-like II"/>
    <property type="match status" value="1"/>
</dbReference>
<dbReference type="PANTHER" id="PTHR30290:SF38">
    <property type="entry name" value="D,D-DIPEPTIDE-BINDING PERIPLASMIC PROTEIN DDPA-RELATED"/>
    <property type="match status" value="1"/>
</dbReference>